<protein>
    <submittedName>
        <fullName evidence="2">Uncharacterized protein</fullName>
    </submittedName>
</protein>
<organism evidence="2 3">
    <name type="scientific">Litomosoides sigmodontis</name>
    <name type="common">Filarial nematode worm</name>
    <dbReference type="NCBI Taxonomy" id="42156"/>
    <lineage>
        <taxon>Eukaryota</taxon>
        <taxon>Metazoa</taxon>
        <taxon>Ecdysozoa</taxon>
        <taxon>Nematoda</taxon>
        <taxon>Chromadorea</taxon>
        <taxon>Rhabditida</taxon>
        <taxon>Spirurina</taxon>
        <taxon>Spiruromorpha</taxon>
        <taxon>Filarioidea</taxon>
        <taxon>Onchocercidae</taxon>
        <taxon>Litomosoides</taxon>
    </lineage>
</organism>
<feature type="compositionally biased region" description="Basic and acidic residues" evidence="1">
    <location>
        <begin position="67"/>
        <end position="84"/>
    </location>
</feature>
<dbReference type="OrthoDB" id="5823091at2759"/>
<dbReference type="Proteomes" id="UP000277928">
    <property type="component" value="Unassembled WGS sequence"/>
</dbReference>
<keyword evidence="3" id="KW-1185">Reference proteome</keyword>
<sequence>MKKCHSSRPYLKCRLKFDWHIKSHEMSNHFLNALVEFLIENGFKRPGKTKRNHEGQGVVNFESCTETTKDRNTSKDNNVDKEDTEATRKSSFALIGMRSVLRNMQRNVLSAVFFDTVTIKPSSVATTLGLYATSLQNTKAYAISGLNTVLSSALNMPKVGAVGLMNISATKDLCDLAAHSFNSVSISNKQNPPPNAVATELQTPTGKKNKKKKR</sequence>
<gene>
    <name evidence="2" type="ORF">NLS_LOCUS2273</name>
</gene>
<name>A0A3P6UA61_LITSI</name>
<dbReference type="EMBL" id="UYRX01000101">
    <property type="protein sequence ID" value="VDK73881.1"/>
    <property type="molecule type" value="Genomic_DNA"/>
</dbReference>
<dbReference type="AlphaFoldDB" id="A0A3P6UA61"/>
<feature type="region of interest" description="Disordered" evidence="1">
    <location>
        <begin position="185"/>
        <end position="214"/>
    </location>
</feature>
<proteinExistence type="predicted"/>
<dbReference type="OMA" id="DWHIKSH"/>
<evidence type="ECO:0000313" key="2">
    <source>
        <dbReference type="EMBL" id="VDK73881.1"/>
    </source>
</evidence>
<evidence type="ECO:0000313" key="3">
    <source>
        <dbReference type="Proteomes" id="UP000277928"/>
    </source>
</evidence>
<accession>A0A3P6UA61</accession>
<reference evidence="2 3" key="1">
    <citation type="submission" date="2018-08" db="EMBL/GenBank/DDBJ databases">
        <authorList>
            <person name="Laetsch R D."/>
            <person name="Stevens L."/>
            <person name="Kumar S."/>
            <person name="Blaxter L. M."/>
        </authorList>
    </citation>
    <scope>NUCLEOTIDE SEQUENCE [LARGE SCALE GENOMIC DNA]</scope>
</reference>
<evidence type="ECO:0000256" key="1">
    <source>
        <dbReference type="SAM" id="MobiDB-lite"/>
    </source>
</evidence>
<feature type="region of interest" description="Disordered" evidence="1">
    <location>
        <begin position="48"/>
        <end position="84"/>
    </location>
</feature>